<feature type="signal peptide" evidence="3">
    <location>
        <begin position="1"/>
        <end position="21"/>
    </location>
</feature>
<name>A0A6I4I8M1_9SPHI</name>
<feature type="transmembrane region" description="Helical" evidence="2">
    <location>
        <begin position="257"/>
        <end position="282"/>
    </location>
</feature>
<dbReference type="RefSeq" id="WP_157540108.1">
    <property type="nucleotide sequence ID" value="NZ_WQLA01000001.1"/>
</dbReference>
<dbReference type="AlphaFoldDB" id="A0A6I4I8M1"/>
<evidence type="ECO:0000259" key="4">
    <source>
        <dbReference type="Pfam" id="PF14257"/>
    </source>
</evidence>
<feature type="region of interest" description="Disordered" evidence="1">
    <location>
        <begin position="24"/>
        <end position="46"/>
    </location>
</feature>
<accession>A0A6I4I8M1</accession>
<keyword evidence="2" id="KW-0472">Membrane</keyword>
<feature type="compositionally biased region" description="Low complexity" evidence="1">
    <location>
        <begin position="24"/>
        <end position="41"/>
    </location>
</feature>
<keyword evidence="3" id="KW-0732">Signal</keyword>
<evidence type="ECO:0000256" key="1">
    <source>
        <dbReference type="SAM" id="MobiDB-lite"/>
    </source>
</evidence>
<sequence length="296" mass="32912">MKMSNLLVLLAVLCLFGACKGGMDKSSSSDQSSASADTISDNSETLISSNEQAGRKIVKTAQMRFKVSNVQASGEKVGTIARTHGGMITHYNMESTVTNDEDMRTNDIDSLKHIAAFTLTADITVQVPPQNLESFLNDVSRLGVYINVRKMDIEDKTLDYLSNQLKHQNRMIIDHKQDKWKPTVKETDAMLKLKDDMADEKVANARIDNSIKYSVVELSLYQSNTISQEIIANNNTGAYQLPIVNRLWLAITDGWELFASLFIGLMHLWVFVVLGIGGLLVYRAYKRKPTLSANAA</sequence>
<dbReference type="InterPro" id="IPR025645">
    <property type="entry name" value="DUF4349"/>
</dbReference>
<dbReference type="Pfam" id="PF14257">
    <property type="entry name" value="DUF4349"/>
    <property type="match status" value="1"/>
</dbReference>
<dbReference type="EMBL" id="WQLA01000001">
    <property type="protein sequence ID" value="MVN90348.1"/>
    <property type="molecule type" value="Genomic_DNA"/>
</dbReference>
<evidence type="ECO:0000313" key="6">
    <source>
        <dbReference type="Proteomes" id="UP000434850"/>
    </source>
</evidence>
<dbReference type="Proteomes" id="UP000434850">
    <property type="component" value="Unassembled WGS sequence"/>
</dbReference>
<evidence type="ECO:0000256" key="3">
    <source>
        <dbReference type="SAM" id="SignalP"/>
    </source>
</evidence>
<gene>
    <name evidence="5" type="ORF">GO816_04340</name>
</gene>
<reference evidence="5 6" key="1">
    <citation type="submission" date="2019-12" db="EMBL/GenBank/DDBJ databases">
        <title>Mucilaginibacter sp. HME9299 genome sequencing and assembly.</title>
        <authorList>
            <person name="Kang H."/>
            <person name="Kim H."/>
            <person name="Joh K."/>
        </authorList>
    </citation>
    <scope>NUCLEOTIDE SEQUENCE [LARGE SCALE GENOMIC DNA]</scope>
    <source>
        <strain evidence="5 6">HME9299</strain>
    </source>
</reference>
<keyword evidence="2" id="KW-0812">Transmembrane</keyword>
<dbReference type="PROSITE" id="PS51257">
    <property type="entry name" value="PROKAR_LIPOPROTEIN"/>
    <property type="match status" value="1"/>
</dbReference>
<protein>
    <submittedName>
        <fullName evidence="5">DUF4349 domain-containing protein</fullName>
    </submittedName>
</protein>
<evidence type="ECO:0000313" key="5">
    <source>
        <dbReference type="EMBL" id="MVN90348.1"/>
    </source>
</evidence>
<keyword evidence="6" id="KW-1185">Reference proteome</keyword>
<keyword evidence="2" id="KW-1133">Transmembrane helix</keyword>
<feature type="chain" id="PRO_5026310379" evidence="3">
    <location>
        <begin position="22"/>
        <end position="296"/>
    </location>
</feature>
<comment type="caution">
    <text evidence="5">The sequence shown here is derived from an EMBL/GenBank/DDBJ whole genome shotgun (WGS) entry which is preliminary data.</text>
</comment>
<organism evidence="5 6">
    <name type="scientific">Mucilaginibacter aquatilis</name>
    <dbReference type="NCBI Taxonomy" id="1517760"/>
    <lineage>
        <taxon>Bacteria</taxon>
        <taxon>Pseudomonadati</taxon>
        <taxon>Bacteroidota</taxon>
        <taxon>Sphingobacteriia</taxon>
        <taxon>Sphingobacteriales</taxon>
        <taxon>Sphingobacteriaceae</taxon>
        <taxon>Mucilaginibacter</taxon>
    </lineage>
</organism>
<feature type="domain" description="DUF4349" evidence="4">
    <location>
        <begin position="55"/>
        <end position="160"/>
    </location>
</feature>
<proteinExistence type="predicted"/>
<dbReference type="OrthoDB" id="790552at2"/>
<evidence type="ECO:0000256" key="2">
    <source>
        <dbReference type="SAM" id="Phobius"/>
    </source>
</evidence>